<feature type="domain" description="Peptidase S1" evidence="5">
    <location>
        <begin position="270"/>
        <end position="525"/>
    </location>
</feature>
<name>A0A9Q0LZZ1_BLOTA</name>
<dbReference type="OMA" id="ETITYRM"/>
<dbReference type="PRINTS" id="PR00722">
    <property type="entry name" value="CHYMOTRYPSIN"/>
</dbReference>
<comment type="subcellular location">
    <subcellularLocation>
        <location evidence="1">Secreted</location>
    </subcellularLocation>
</comment>
<dbReference type="SUPFAM" id="SSF50494">
    <property type="entry name" value="Trypsin-like serine proteases"/>
    <property type="match status" value="1"/>
</dbReference>
<accession>A0A9Q0LZZ1</accession>
<dbReference type="InterPro" id="IPR018114">
    <property type="entry name" value="TRYPSIN_HIS"/>
</dbReference>
<evidence type="ECO:0000313" key="7">
    <source>
        <dbReference type="Proteomes" id="UP001142055"/>
    </source>
</evidence>
<dbReference type="GO" id="GO:0005576">
    <property type="term" value="C:extracellular region"/>
    <property type="evidence" value="ECO:0007669"/>
    <property type="project" value="UniProtKB-SubCell"/>
</dbReference>
<evidence type="ECO:0000256" key="2">
    <source>
        <dbReference type="ARBA" id="ARBA00022525"/>
    </source>
</evidence>
<evidence type="ECO:0000256" key="4">
    <source>
        <dbReference type="SAM" id="MobiDB-lite"/>
    </source>
</evidence>
<sequence length="565" mass="63092">MASNNYNGPIDNGEFANLPQHVAQPEDQRRIGTALQGLLGNGLRRYNSASKPSITRKSDCVCVPFYMCKNGHLSEGAIPSNNDLSSMYSNMMYEQRRREMVEQNQYQQQQQQQPPTGVDEYLPINERSNDHNETKIDDEMSRMVSGKSMSDGCGLLRICCAKSNPNTFVSNDMIGLGQEYNPMIPEMNPMYNPFKPIQPQYKPNIGGYFNPTIRPPPQRMSRPPKLIQSGGYMEPMIQLPLPVPIRNEPTYSSNVVSMAYDKCGSRQSVGINGRVQNLNYHQSSTEFGEFPWQVAILKKIGPSDNLYVCGGALISSGFVMTAAHCIKKFQAHDIKIRLGEWDVHREDEFYPYVERNVDEIVIHPQFSPRNLANDVALLRIDSEIDFNQYPHISSICLAESYDIFASHRCYVAGWGKNAFGRKGEYQSVLMKVDLPVLDSRNCENMLRRTKLGYGYRLHSSMICAGGEPGKDACEGDGGSGLVCEVNGSWKVAGLVSWGLGCGQASVPGVYTNVAQIRSWVDKVVFPYYANILHAKSSEKDFNELISERSVDGANSTITISNSTLV</sequence>
<evidence type="ECO:0000313" key="6">
    <source>
        <dbReference type="EMBL" id="KAJ6216163.1"/>
    </source>
</evidence>
<keyword evidence="2" id="KW-0964">Secreted</keyword>
<evidence type="ECO:0000259" key="5">
    <source>
        <dbReference type="PROSITE" id="PS50240"/>
    </source>
</evidence>
<dbReference type="FunFam" id="2.40.10.10:FF:000038">
    <property type="entry name" value="Serine protease"/>
    <property type="match status" value="1"/>
</dbReference>
<proteinExistence type="predicted"/>
<evidence type="ECO:0000256" key="3">
    <source>
        <dbReference type="ARBA" id="ARBA00023157"/>
    </source>
</evidence>
<dbReference type="PANTHER" id="PTHR24258">
    <property type="entry name" value="SERINE PROTEASE-RELATED"/>
    <property type="match status" value="1"/>
</dbReference>
<dbReference type="PROSITE" id="PS50240">
    <property type="entry name" value="TRYPSIN_DOM"/>
    <property type="match status" value="1"/>
</dbReference>
<protein>
    <recommendedName>
        <fullName evidence="5">Peptidase S1 domain-containing protein</fullName>
    </recommendedName>
</protein>
<dbReference type="GO" id="GO:0004252">
    <property type="term" value="F:serine-type endopeptidase activity"/>
    <property type="evidence" value="ECO:0007669"/>
    <property type="project" value="InterPro"/>
</dbReference>
<dbReference type="EMBL" id="JAPWDV010000003">
    <property type="protein sequence ID" value="KAJ6216163.1"/>
    <property type="molecule type" value="Genomic_DNA"/>
</dbReference>
<gene>
    <name evidence="6" type="ORF">RDWZM_007320</name>
</gene>
<dbReference type="CDD" id="cd00190">
    <property type="entry name" value="Tryp_SPc"/>
    <property type="match status" value="1"/>
</dbReference>
<dbReference type="GO" id="GO:0006508">
    <property type="term" value="P:proteolysis"/>
    <property type="evidence" value="ECO:0007669"/>
    <property type="project" value="InterPro"/>
</dbReference>
<feature type="region of interest" description="Disordered" evidence="4">
    <location>
        <begin position="99"/>
        <end position="118"/>
    </location>
</feature>
<dbReference type="PROSITE" id="PS00134">
    <property type="entry name" value="TRYPSIN_HIS"/>
    <property type="match status" value="1"/>
</dbReference>
<dbReference type="InterPro" id="IPR001314">
    <property type="entry name" value="Peptidase_S1A"/>
</dbReference>
<evidence type="ECO:0000256" key="1">
    <source>
        <dbReference type="ARBA" id="ARBA00004613"/>
    </source>
</evidence>
<feature type="compositionally biased region" description="Low complexity" evidence="4">
    <location>
        <begin position="103"/>
        <end position="113"/>
    </location>
</feature>
<dbReference type="InterPro" id="IPR001254">
    <property type="entry name" value="Trypsin_dom"/>
</dbReference>
<dbReference type="InterPro" id="IPR009003">
    <property type="entry name" value="Peptidase_S1_PA"/>
</dbReference>
<dbReference type="Pfam" id="PF00089">
    <property type="entry name" value="Trypsin"/>
    <property type="match status" value="1"/>
</dbReference>
<reference evidence="6" key="1">
    <citation type="submission" date="2022-12" db="EMBL/GenBank/DDBJ databases">
        <title>Genome assemblies of Blomia tropicalis.</title>
        <authorList>
            <person name="Cui Y."/>
        </authorList>
    </citation>
    <scope>NUCLEOTIDE SEQUENCE</scope>
    <source>
        <tissue evidence="6">Adult mites</tissue>
    </source>
</reference>
<organism evidence="6 7">
    <name type="scientific">Blomia tropicalis</name>
    <name type="common">Mite</name>
    <dbReference type="NCBI Taxonomy" id="40697"/>
    <lineage>
        <taxon>Eukaryota</taxon>
        <taxon>Metazoa</taxon>
        <taxon>Ecdysozoa</taxon>
        <taxon>Arthropoda</taxon>
        <taxon>Chelicerata</taxon>
        <taxon>Arachnida</taxon>
        <taxon>Acari</taxon>
        <taxon>Acariformes</taxon>
        <taxon>Sarcoptiformes</taxon>
        <taxon>Astigmata</taxon>
        <taxon>Glycyphagoidea</taxon>
        <taxon>Echimyopodidae</taxon>
        <taxon>Blomia</taxon>
    </lineage>
</organism>
<comment type="caution">
    <text evidence="6">The sequence shown here is derived from an EMBL/GenBank/DDBJ whole genome shotgun (WGS) entry which is preliminary data.</text>
</comment>
<keyword evidence="3" id="KW-1015">Disulfide bond</keyword>
<dbReference type="Gene3D" id="2.40.10.10">
    <property type="entry name" value="Trypsin-like serine proteases"/>
    <property type="match status" value="1"/>
</dbReference>
<keyword evidence="7" id="KW-1185">Reference proteome</keyword>
<dbReference type="InterPro" id="IPR043504">
    <property type="entry name" value="Peptidase_S1_PA_chymotrypsin"/>
</dbReference>
<dbReference type="PANTHER" id="PTHR24258:SF129">
    <property type="entry name" value="LP15124P-RELATED"/>
    <property type="match status" value="1"/>
</dbReference>
<dbReference type="Proteomes" id="UP001142055">
    <property type="component" value="Chromosome 3"/>
</dbReference>
<dbReference type="SMART" id="SM00020">
    <property type="entry name" value="Tryp_SPc"/>
    <property type="match status" value="1"/>
</dbReference>
<dbReference type="AlphaFoldDB" id="A0A9Q0LZZ1"/>